<sequence>MICSIQIFLYDVEVVLEIGGCLAFPQNLDLDSDKAWIVPNFGNPDSPNSMELILVDKNSNKIQATIRKQLINKFKDNIIKGNCYKMCYFSVVPNHGS</sequence>
<reference evidence="2 3" key="1">
    <citation type="submission" date="2019-01" db="EMBL/GenBank/DDBJ databases">
        <title>Sequencing of cultivated peanut Arachis hypogaea provides insights into genome evolution and oil improvement.</title>
        <authorList>
            <person name="Chen X."/>
        </authorList>
    </citation>
    <scope>NUCLEOTIDE SEQUENCE [LARGE SCALE GENOMIC DNA]</scope>
    <source>
        <strain evidence="3">cv. Fuhuasheng</strain>
        <tissue evidence="2">Leaves</tissue>
    </source>
</reference>
<feature type="domain" description="Replication protein A 70 kDa DNA-binding subunit B/D first OB fold" evidence="1">
    <location>
        <begin position="48"/>
        <end position="96"/>
    </location>
</feature>
<name>A0A444X5L6_ARAHY</name>
<dbReference type="Proteomes" id="UP000289738">
    <property type="component" value="Chromosome B10"/>
</dbReference>
<gene>
    <name evidence="2" type="ORF">Ahy_B10g104473</name>
</gene>
<dbReference type="AlphaFoldDB" id="A0A444X5L6"/>
<dbReference type="InterPro" id="IPR012340">
    <property type="entry name" value="NA-bd_OB-fold"/>
</dbReference>
<evidence type="ECO:0000313" key="3">
    <source>
        <dbReference type="Proteomes" id="UP000289738"/>
    </source>
</evidence>
<dbReference type="Gene3D" id="2.40.50.140">
    <property type="entry name" value="Nucleic acid-binding proteins"/>
    <property type="match status" value="1"/>
</dbReference>
<proteinExistence type="predicted"/>
<protein>
    <recommendedName>
        <fullName evidence="1">Replication protein A 70 kDa DNA-binding subunit B/D first OB fold domain-containing protein</fullName>
    </recommendedName>
</protein>
<evidence type="ECO:0000313" key="2">
    <source>
        <dbReference type="EMBL" id="RYQ84961.1"/>
    </source>
</evidence>
<dbReference type="Pfam" id="PF02721">
    <property type="entry name" value="DUF223"/>
    <property type="match status" value="1"/>
</dbReference>
<dbReference type="EMBL" id="SDMP01000020">
    <property type="protein sequence ID" value="RYQ84961.1"/>
    <property type="molecule type" value="Genomic_DNA"/>
</dbReference>
<comment type="caution">
    <text evidence="2">The sequence shown here is derived from an EMBL/GenBank/DDBJ whole genome shotgun (WGS) entry which is preliminary data.</text>
</comment>
<organism evidence="2 3">
    <name type="scientific">Arachis hypogaea</name>
    <name type="common">Peanut</name>
    <dbReference type="NCBI Taxonomy" id="3818"/>
    <lineage>
        <taxon>Eukaryota</taxon>
        <taxon>Viridiplantae</taxon>
        <taxon>Streptophyta</taxon>
        <taxon>Embryophyta</taxon>
        <taxon>Tracheophyta</taxon>
        <taxon>Spermatophyta</taxon>
        <taxon>Magnoliopsida</taxon>
        <taxon>eudicotyledons</taxon>
        <taxon>Gunneridae</taxon>
        <taxon>Pentapetalae</taxon>
        <taxon>rosids</taxon>
        <taxon>fabids</taxon>
        <taxon>Fabales</taxon>
        <taxon>Fabaceae</taxon>
        <taxon>Papilionoideae</taxon>
        <taxon>50 kb inversion clade</taxon>
        <taxon>dalbergioids sensu lato</taxon>
        <taxon>Dalbergieae</taxon>
        <taxon>Pterocarpus clade</taxon>
        <taxon>Arachis</taxon>
    </lineage>
</organism>
<dbReference type="InterPro" id="IPR003871">
    <property type="entry name" value="RFA1B/D_OB_1st"/>
</dbReference>
<evidence type="ECO:0000259" key="1">
    <source>
        <dbReference type="Pfam" id="PF02721"/>
    </source>
</evidence>
<dbReference type="CDD" id="cd04480">
    <property type="entry name" value="RPA1_DBD_A_like"/>
    <property type="match status" value="1"/>
</dbReference>
<accession>A0A444X5L6</accession>
<keyword evidence="3" id="KW-1185">Reference proteome</keyword>